<dbReference type="Pfam" id="PF12796">
    <property type="entry name" value="Ank_2"/>
    <property type="match status" value="1"/>
</dbReference>
<dbReference type="AlphaFoldDB" id="A0A2I1CWI9"/>
<dbReference type="VEuPathDB" id="FungiDB:P168DRAFT_39500"/>
<dbReference type="GeneID" id="36549448"/>
<feature type="repeat" description="ANK" evidence="3">
    <location>
        <begin position="65"/>
        <end position="97"/>
    </location>
</feature>
<dbReference type="InterPro" id="IPR002110">
    <property type="entry name" value="Ankyrin_rpt"/>
</dbReference>
<dbReference type="Pfam" id="PF00023">
    <property type="entry name" value="Ank"/>
    <property type="match status" value="1"/>
</dbReference>
<reference evidence="4" key="1">
    <citation type="submission" date="2016-12" db="EMBL/GenBank/DDBJ databases">
        <title>The genomes of Aspergillus section Nigri reveals drivers in fungal speciation.</title>
        <authorList>
            <consortium name="DOE Joint Genome Institute"/>
            <person name="Vesth T.C."/>
            <person name="Nybo J."/>
            <person name="Theobald S."/>
            <person name="Brandl J."/>
            <person name="Frisvad J.C."/>
            <person name="Nielsen K.F."/>
            <person name="Lyhne E.K."/>
            <person name="Kogle M.E."/>
            <person name="Kuo A."/>
            <person name="Riley R."/>
            <person name="Clum A."/>
            <person name="Nolan M."/>
            <person name="Lipzen A."/>
            <person name="Salamov A."/>
            <person name="Henrissat B."/>
            <person name="Wiebenga A."/>
            <person name="De vries R.P."/>
            <person name="Grigoriev I.V."/>
            <person name="Mortensen U.H."/>
            <person name="Andersen M.R."/>
            <person name="Baker S.E."/>
        </authorList>
    </citation>
    <scope>NUCLEOTIDE SEQUENCE</scope>
    <source>
        <strain evidence="4">IBT 28561</strain>
    </source>
</reference>
<dbReference type="SMART" id="SM00248">
    <property type="entry name" value="ANK"/>
    <property type="match status" value="4"/>
</dbReference>
<evidence type="ECO:0000313" key="5">
    <source>
        <dbReference type="Proteomes" id="UP000234254"/>
    </source>
</evidence>
<dbReference type="PANTHER" id="PTHR24189:SF50">
    <property type="entry name" value="ANKYRIN REPEAT AND SOCS BOX PROTEIN 2"/>
    <property type="match status" value="1"/>
</dbReference>
<feature type="repeat" description="ANK" evidence="3">
    <location>
        <begin position="98"/>
        <end position="130"/>
    </location>
</feature>
<accession>A0A2I1CWI9</accession>
<dbReference type="InterPro" id="IPR050745">
    <property type="entry name" value="Multifunctional_regulatory"/>
</dbReference>
<dbReference type="PANTHER" id="PTHR24189">
    <property type="entry name" value="MYOTROPHIN"/>
    <property type="match status" value="1"/>
</dbReference>
<keyword evidence="5" id="KW-1185">Reference proteome</keyword>
<keyword evidence="1" id="KW-0677">Repeat</keyword>
<evidence type="ECO:0000256" key="2">
    <source>
        <dbReference type="ARBA" id="ARBA00023043"/>
    </source>
</evidence>
<dbReference type="Proteomes" id="UP000234254">
    <property type="component" value="Unassembled WGS sequence"/>
</dbReference>
<organism evidence="4 5">
    <name type="scientific">Aspergillus campestris (strain IBT 28561)</name>
    <dbReference type="NCBI Taxonomy" id="1392248"/>
    <lineage>
        <taxon>Eukaryota</taxon>
        <taxon>Fungi</taxon>
        <taxon>Dikarya</taxon>
        <taxon>Ascomycota</taxon>
        <taxon>Pezizomycotina</taxon>
        <taxon>Eurotiomycetes</taxon>
        <taxon>Eurotiomycetidae</taxon>
        <taxon>Eurotiales</taxon>
        <taxon>Aspergillaceae</taxon>
        <taxon>Aspergillus</taxon>
        <taxon>Aspergillus subgen. Circumdati</taxon>
    </lineage>
</organism>
<keyword evidence="2 3" id="KW-0040">ANK repeat</keyword>
<gene>
    <name evidence="4" type="ORF">P168DRAFT_39500</name>
</gene>
<dbReference type="PROSITE" id="PS50088">
    <property type="entry name" value="ANK_REPEAT"/>
    <property type="match status" value="3"/>
</dbReference>
<sequence length="227" mass="24607">MFAVDLRQDPLIELLVRGGANVDAVPTPSRKTALHIAAQQGLDVTTLQILMDHGAELNARGERPQGETPLHIAAQHGQHTAVQFLLASGADVRACDANGETVLHRAAVPWEASVAMWLLDQGADIDATTHDDTTLSLTALCGENKAVEAKIQEGASSDDVNRALLFAAGGGHVGVMETLVRAGAYSEHEQNRVRYICLQRETRCPRYSGCAQLVLISWREMIEVRWP</sequence>
<evidence type="ECO:0000313" key="4">
    <source>
        <dbReference type="EMBL" id="PKY01982.1"/>
    </source>
</evidence>
<comment type="caution">
    <text evidence="4">The sequence shown here is derived from an EMBL/GenBank/DDBJ whole genome shotgun (WGS) entry which is preliminary data.</text>
</comment>
<proteinExistence type="predicted"/>
<dbReference type="RefSeq" id="XP_024690576.1">
    <property type="nucleotide sequence ID" value="XM_024841919.1"/>
</dbReference>
<evidence type="ECO:0000256" key="1">
    <source>
        <dbReference type="ARBA" id="ARBA00022737"/>
    </source>
</evidence>
<evidence type="ECO:0000256" key="3">
    <source>
        <dbReference type="PROSITE-ProRule" id="PRU00023"/>
    </source>
</evidence>
<dbReference type="EMBL" id="MSFM01000010">
    <property type="protein sequence ID" value="PKY01982.1"/>
    <property type="molecule type" value="Genomic_DNA"/>
</dbReference>
<feature type="repeat" description="ANK" evidence="3">
    <location>
        <begin position="29"/>
        <end position="62"/>
    </location>
</feature>
<dbReference type="OrthoDB" id="366390at2759"/>
<dbReference type="SUPFAM" id="SSF48403">
    <property type="entry name" value="Ankyrin repeat"/>
    <property type="match status" value="1"/>
</dbReference>
<dbReference type="InterPro" id="IPR036770">
    <property type="entry name" value="Ankyrin_rpt-contain_sf"/>
</dbReference>
<dbReference type="PRINTS" id="PR01415">
    <property type="entry name" value="ANKYRIN"/>
</dbReference>
<name>A0A2I1CWI9_ASPC2</name>
<protein>
    <submittedName>
        <fullName evidence="4">Ankyrin</fullName>
    </submittedName>
</protein>
<dbReference type="PROSITE" id="PS50297">
    <property type="entry name" value="ANK_REP_REGION"/>
    <property type="match status" value="3"/>
</dbReference>
<dbReference type="Gene3D" id="1.25.40.20">
    <property type="entry name" value="Ankyrin repeat-containing domain"/>
    <property type="match status" value="2"/>
</dbReference>